<dbReference type="Pfam" id="PF00133">
    <property type="entry name" value="tRNA-synt_1"/>
    <property type="match status" value="1"/>
</dbReference>
<comment type="catalytic activity">
    <reaction evidence="9 10">
        <text>tRNA(Ile) + L-isoleucine + ATP = L-isoleucyl-tRNA(Ile) + AMP + diphosphate</text>
        <dbReference type="Rhea" id="RHEA:11060"/>
        <dbReference type="Rhea" id="RHEA-COMP:9666"/>
        <dbReference type="Rhea" id="RHEA-COMP:9695"/>
        <dbReference type="ChEBI" id="CHEBI:30616"/>
        <dbReference type="ChEBI" id="CHEBI:33019"/>
        <dbReference type="ChEBI" id="CHEBI:58045"/>
        <dbReference type="ChEBI" id="CHEBI:78442"/>
        <dbReference type="ChEBI" id="CHEBI:78528"/>
        <dbReference type="ChEBI" id="CHEBI:456215"/>
        <dbReference type="EC" id="6.1.1.5"/>
    </reaction>
</comment>
<keyword evidence="15" id="KW-1185">Reference proteome</keyword>
<keyword evidence="5 10" id="KW-0067">ATP-binding</keyword>
<evidence type="ECO:0000259" key="12">
    <source>
        <dbReference type="Pfam" id="PF00133"/>
    </source>
</evidence>
<evidence type="ECO:0000256" key="6">
    <source>
        <dbReference type="ARBA" id="ARBA00022917"/>
    </source>
</evidence>
<evidence type="ECO:0000256" key="9">
    <source>
        <dbReference type="ARBA" id="ARBA00048359"/>
    </source>
</evidence>
<dbReference type="PRINTS" id="PR00984">
    <property type="entry name" value="TRNASYNTHILE"/>
</dbReference>
<dbReference type="Gene3D" id="3.40.50.620">
    <property type="entry name" value="HUPs"/>
    <property type="match status" value="2"/>
</dbReference>
<dbReference type="InterPro" id="IPR002301">
    <property type="entry name" value="Ile-tRNA-ligase"/>
</dbReference>
<dbReference type="InterPro" id="IPR013155">
    <property type="entry name" value="M/V/L/I-tRNA-synth_anticd-bd"/>
</dbReference>
<evidence type="ECO:0000256" key="11">
    <source>
        <dbReference type="SAM" id="MobiDB-lite"/>
    </source>
</evidence>
<feature type="binding site" evidence="10">
    <location>
        <position position="662"/>
    </location>
    <ligand>
        <name>ATP</name>
        <dbReference type="ChEBI" id="CHEBI:30616"/>
    </ligand>
</feature>
<dbReference type="GO" id="GO:0000049">
    <property type="term" value="F:tRNA binding"/>
    <property type="evidence" value="ECO:0007669"/>
    <property type="project" value="InterPro"/>
</dbReference>
<dbReference type="EMBL" id="PJNW01000016">
    <property type="protein sequence ID" value="PKR87696.1"/>
    <property type="molecule type" value="Genomic_DNA"/>
</dbReference>
<reference evidence="14 15" key="1">
    <citation type="submission" date="2017-12" db="EMBL/GenBank/DDBJ databases">
        <title>Anaerobic carbon monoxide metabolism by Pleomorphomonas carboxyditropha sp. nov., a new mesophilic hydrogenogenic carboxidotroph.</title>
        <authorList>
            <person name="Esquivel-Elizondo S."/>
            <person name="Krajmalnik-Brown R."/>
        </authorList>
    </citation>
    <scope>NUCLEOTIDE SEQUENCE [LARGE SCALE GENOMIC DNA]</scope>
    <source>
        <strain evidence="14 15">R5-392</strain>
    </source>
</reference>
<comment type="subcellular location">
    <subcellularLocation>
        <location evidence="10">Cytoplasm</location>
    </subcellularLocation>
</comment>
<evidence type="ECO:0000256" key="3">
    <source>
        <dbReference type="ARBA" id="ARBA00022598"/>
    </source>
</evidence>
<dbReference type="InterPro" id="IPR033708">
    <property type="entry name" value="Anticodon_Ile_BEm"/>
</dbReference>
<dbReference type="HAMAP" id="MF_02002">
    <property type="entry name" value="Ile_tRNA_synth_type1"/>
    <property type="match status" value="1"/>
</dbReference>
<dbReference type="PANTHER" id="PTHR42765">
    <property type="entry name" value="SOLEUCYL-TRNA SYNTHETASE"/>
    <property type="match status" value="1"/>
</dbReference>
<comment type="domain">
    <text evidence="10">IleRS has two distinct active sites: one for aminoacylation and one for editing. The misactivated valine is translocated from the active site to the editing site, which sterically excludes the correctly activated isoleucine. The single editing site contains two valyl binding pockets, one specific for each substrate (Val-AMP or Val-tRNA(Ile)).</text>
</comment>
<keyword evidence="2 10" id="KW-0963">Cytoplasm</keyword>
<evidence type="ECO:0000256" key="1">
    <source>
        <dbReference type="ARBA" id="ARBA00006887"/>
    </source>
</evidence>
<dbReference type="FunFam" id="3.90.740.10:FF:000022">
    <property type="entry name" value="Isoleucine--tRNA ligase"/>
    <property type="match status" value="1"/>
</dbReference>
<gene>
    <name evidence="10" type="primary">ileS</name>
    <name evidence="14" type="ORF">CXZ10_18390</name>
</gene>
<dbReference type="AlphaFoldDB" id="A0A1I4TV30"/>
<dbReference type="GO" id="GO:0004822">
    <property type="term" value="F:isoleucine-tRNA ligase activity"/>
    <property type="evidence" value="ECO:0007669"/>
    <property type="project" value="UniProtKB-UniRule"/>
</dbReference>
<comment type="subunit">
    <text evidence="10">Monomer.</text>
</comment>
<feature type="binding site" evidence="10">
    <location>
        <position position="618"/>
    </location>
    <ligand>
        <name>L-isoleucyl-5'-AMP</name>
        <dbReference type="ChEBI" id="CHEBI:178002"/>
    </ligand>
</feature>
<keyword evidence="7 10" id="KW-0030">Aminoacyl-tRNA synthetase</keyword>
<dbReference type="Gene3D" id="3.90.740.10">
    <property type="entry name" value="Valyl/Leucyl/Isoleucyl-tRNA synthetase, editing domain"/>
    <property type="match status" value="1"/>
</dbReference>
<evidence type="ECO:0000256" key="4">
    <source>
        <dbReference type="ARBA" id="ARBA00022741"/>
    </source>
</evidence>
<dbReference type="InterPro" id="IPR023585">
    <property type="entry name" value="Ile-tRNA-ligase_type1"/>
</dbReference>
<dbReference type="Gene3D" id="1.10.730.20">
    <property type="match status" value="1"/>
</dbReference>
<dbReference type="InterPro" id="IPR009080">
    <property type="entry name" value="tRNAsynth_Ia_anticodon-bd"/>
</dbReference>
<dbReference type="InterPro" id="IPR050081">
    <property type="entry name" value="Ile-tRNA_ligase"/>
</dbReference>
<accession>A0A1I4TV30</accession>
<evidence type="ECO:0000313" key="15">
    <source>
        <dbReference type="Proteomes" id="UP000233491"/>
    </source>
</evidence>
<keyword evidence="3 10" id="KW-0436">Ligase</keyword>
<dbReference type="SUPFAM" id="SSF50677">
    <property type="entry name" value="ValRS/IleRS/LeuRS editing domain"/>
    <property type="match status" value="1"/>
</dbReference>
<keyword evidence="4 10" id="KW-0547">Nucleotide-binding</keyword>
<feature type="domain" description="Methionyl/Valyl/Leucyl/Isoleucyl-tRNA synthetase anticodon-binding" evidence="13">
    <location>
        <begin position="741"/>
        <end position="890"/>
    </location>
</feature>
<evidence type="ECO:0000256" key="8">
    <source>
        <dbReference type="ARBA" id="ARBA00025217"/>
    </source>
</evidence>
<dbReference type="GO" id="GO:0005829">
    <property type="term" value="C:cytosol"/>
    <property type="evidence" value="ECO:0007669"/>
    <property type="project" value="TreeGrafter"/>
</dbReference>
<dbReference type="OrthoDB" id="9810365at2"/>
<proteinExistence type="inferred from homology"/>
<sequence>MTDTPAPTSEATPTRDYSSTLNLPATEFPMRAGLPEKEPKLIARWDEMKLYEKLRETAKGREQFVLHDGPPYANGHLHIGHALNKILKDIITRSRQMMGFDANYVPGWDCHGLPIEWKVEEEYRAKGKNKDEVPINDFRAECRQYAEGWIKVQAEEFRRLGVEGDFKRPYTTMAFASEAVIATELLKFATSGQLYRGSKPVMWSVVERTALAEAEVEYQDYQSDTIWVKFPVKSSATELAGAFVVIWTTTPWTIPGNRAVSFSPKIAYGFYEVTEAPEGNWAKVGEKYILADALADAVFKQAKVTGYRKVTTVAADALAALVCTHPLNGHGGGYRFDVPLLAGDHVTDDTGTGFVHTAPSHGREDFEVWMEHGRHLAERGIDPAIPFPVDDAGFYTTDAPGFEGRRVLTDKGEKGDANQAVIEALAAGGMMVARGRLKHTYPHSWRSKKPVIFRNTPQWFVYMDRPIGGEAAGSNATTLRARALAAIDETAFYPPAGQTRLRSMIENRPDWVLSRQRAWGVPIAVFRNTETGQLLPGPDFADNDAYAARLREAFLAEGADAWFADGAKERFLKGFVEDMSAWEQVRDILDVWFDSGSTHEFVLKGRPDLKWPADVYLEGSDQHRGWFHSSLLESCGVNGVAPYKTVVTHGFIMAEDGRKMSKSLGNQVLPQDVIKQSGADILRLWVASSDYWEDLRIGKTVLNTNSDAYRKIRNTLRWMLGTLAHYDGDAVAYADLPELEKVMLHKLAEVGAQVEEGYREYDFKAVFSSVLNFMNIELSAFYFDVRKDALYCDPKSSLKRRAALHVVAVLYDHLVKWLAPLIPFTAEEAWLERHLGETSSVHLELFPTVPQEWTNAALDEKWERVKKVRRAVTGALEIERREKRIGSSLEAAPVVHVEDKDLLSALDGLDFAEICITSQIAVTDAPAPDGAFRLDDGTPVAVVPRLAEGRKCARSWKILPEVGSDPEYPDVTLRDAQALRELAAGA</sequence>
<name>A0A1I4TV30_9HYPH</name>
<dbReference type="CDD" id="cd07960">
    <property type="entry name" value="Anticodon_Ia_Ile_BEm"/>
    <property type="match status" value="1"/>
</dbReference>
<dbReference type="RefSeq" id="WP_101290820.1">
    <property type="nucleotide sequence ID" value="NZ_FOUQ01000006.1"/>
</dbReference>
<dbReference type="PANTHER" id="PTHR42765:SF1">
    <property type="entry name" value="ISOLEUCINE--TRNA LIGASE, MITOCHONDRIAL"/>
    <property type="match status" value="1"/>
</dbReference>
<evidence type="ECO:0000256" key="2">
    <source>
        <dbReference type="ARBA" id="ARBA00022490"/>
    </source>
</evidence>
<feature type="short sequence motif" description="'HIGH' region" evidence="10">
    <location>
        <begin position="71"/>
        <end position="81"/>
    </location>
</feature>
<dbReference type="Pfam" id="PF08264">
    <property type="entry name" value="Anticodon_1"/>
    <property type="match status" value="1"/>
</dbReference>
<dbReference type="GO" id="GO:0002161">
    <property type="term" value="F:aminoacyl-tRNA deacylase activity"/>
    <property type="evidence" value="ECO:0007669"/>
    <property type="project" value="InterPro"/>
</dbReference>
<dbReference type="GO" id="GO:0005524">
    <property type="term" value="F:ATP binding"/>
    <property type="evidence" value="ECO:0007669"/>
    <property type="project" value="UniProtKB-UniRule"/>
</dbReference>
<evidence type="ECO:0000313" key="14">
    <source>
        <dbReference type="EMBL" id="PKR87696.1"/>
    </source>
</evidence>
<evidence type="ECO:0000259" key="13">
    <source>
        <dbReference type="Pfam" id="PF08264"/>
    </source>
</evidence>
<comment type="similarity">
    <text evidence="1 10">Belongs to the class-I aminoacyl-tRNA synthetase family. IleS type 1 subfamily.</text>
</comment>
<feature type="domain" description="Aminoacyl-tRNA synthetase class Ia" evidence="12">
    <location>
        <begin position="41"/>
        <end position="697"/>
    </location>
</feature>
<dbReference type="Proteomes" id="UP000233491">
    <property type="component" value="Unassembled WGS sequence"/>
</dbReference>
<dbReference type="PROSITE" id="PS00178">
    <property type="entry name" value="AA_TRNA_LIGASE_I"/>
    <property type="match status" value="1"/>
</dbReference>
<dbReference type="NCBIfam" id="TIGR00392">
    <property type="entry name" value="ileS"/>
    <property type="match status" value="1"/>
</dbReference>
<dbReference type="EC" id="6.1.1.5" evidence="10"/>
<dbReference type="InterPro" id="IPR009008">
    <property type="entry name" value="Val/Leu/Ile-tRNA-synth_edit"/>
</dbReference>
<evidence type="ECO:0000256" key="5">
    <source>
        <dbReference type="ARBA" id="ARBA00022840"/>
    </source>
</evidence>
<organism evidence="14 15">
    <name type="scientific">Pleomorphomonas diazotrophica</name>
    <dbReference type="NCBI Taxonomy" id="1166257"/>
    <lineage>
        <taxon>Bacteria</taxon>
        <taxon>Pseudomonadati</taxon>
        <taxon>Pseudomonadota</taxon>
        <taxon>Alphaproteobacteria</taxon>
        <taxon>Hyphomicrobiales</taxon>
        <taxon>Pleomorphomonadaceae</taxon>
        <taxon>Pleomorphomonas</taxon>
    </lineage>
</organism>
<keyword evidence="6 10" id="KW-0648">Protein biosynthesis</keyword>
<protein>
    <recommendedName>
        <fullName evidence="10">Isoleucine--tRNA ligase</fullName>
        <ecNumber evidence="10">6.1.1.5</ecNumber>
    </recommendedName>
    <alternativeName>
        <fullName evidence="10">Isoleucyl-tRNA synthetase</fullName>
        <shortName evidence="10">IleRS</shortName>
    </alternativeName>
</protein>
<dbReference type="InterPro" id="IPR014729">
    <property type="entry name" value="Rossmann-like_a/b/a_fold"/>
</dbReference>
<dbReference type="SUPFAM" id="SSF52374">
    <property type="entry name" value="Nucleotidylyl transferase"/>
    <property type="match status" value="1"/>
</dbReference>
<feature type="region of interest" description="Disordered" evidence="11">
    <location>
        <begin position="1"/>
        <end position="21"/>
    </location>
</feature>
<dbReference type="GO" id="GO:0006428">
    <property type="term" value="P:isoleucyl-tRNA aminoacylation"/>
    <property type="evidence" value="ECO:0007669"/>
    <property type="project" value="UniProtKB-UniRule"/>
</dbReference>
<feature type="short sequence motif" description="'KMSKS' region" evidence="10">
    <location>
        <begin position="659"/>
        <end position="663"/>
    </location>
</feature>
<dbReference type="InterPro" id="IPR001412">
    <property type="entry name" value="aa-tRNA-synth_I_CS"/>
</dbReference>
<evidence type="ECO:0000256" key="10">
    <source>
        <dbReference type="HAMAP-Rule" id="MF_02002"/>
    </source>
</evidence>
<comment type="caution">
    <text evidence="14">The sequence shown here is derived from an EMBL/GenBank/DDBJ whole genome shotgun (WGS) entry which is preliminary data.</text>
</comment>
<evidence type="ECO:0000256" key="7">
    <source>
        <dbReference type="ARBA" id="ARBA00023146"/>
    </source>
</evidence>
<comment type="function">
    <text evidence="8 10">Catalyzes the attachment of isoleucine to tRNA(Ile). As IleRS can inadvertently accommodate and process structurally similar amino acids such as valine, to avoid such errors it has two additional distinct tRNA(Ile)-dependent editing activities. One activity is designated as 'pretransfer' editing and involves the hydrolysis of activated Val-AMP. The other activity is designated 'posttransfer' editing and involves deacylation of mischarged Val-tRNA(Ile).</text>
</comment>
<comment type="caution">
    <text evidence="10">Lacks conserved residue(s) required for the propagation of feature annotation.</text>
</comment>
<dbReference type="SUPFAM" id="SSF47323">
    <property type="entry name" value="Anticodon-binding domain of a subclass of class I aminoacyl-tRNA synthetases"/>
    <property type="match status" value="1"/>
</dbReference>
<dbReference type="InterPro" id="IPR002300">
    <property type="entry name" value="aa-tRNA-synth_Ia"/>
</dbReference>